<feature type="compositionally biased region" description="Basic residues" evidence="1">
    <location>
        <begin position="58"/>
        <end position="68"/>
    </location>
</feature>
<evidence type="ECO:0000313" key="4">
    <source>
        <dbReference type="Proteomes" id="UP000019471"/>
    </source>
</evidence>
<evidence type="ECO:0000256" key="1">
    <source>
        <dbReference type="SAM" id="MobiDB-lite"/>
    </source>
</evidence>
<comment type="caution">
    <text evidence="3">The sequence shown here is derived from an EMBL/GenBank/DDBJ whole genome shotgun (WGS) entry which is preliminary data.</text>
</comment>
<reference evidence="3 4" key="1">
    <citation type="submission" date="2013-03" db="EMBL/GenBank/DDBJ databases">
        <title>The Genome Sequence of Cladophialophora psammophila CBS 110553.</title>
        <authorList>
            <consortium name="The Broad Institute Genomics Platform"/>
            <person name="Cuomo C."/>
            <person name="de Hoog S."/>
            <person name="Gorbushina A."/>
            <person name="Walker B."/>
            <person name="Young S.K."/>
            <person name="Zeng Q."/>
            <person name="Gargeya S."/>
            <person name="Fitzgerald M."/>
            <person name="Haas B."/>
            <person name="Abouelleil A."/>
            <person name="Allen A.W."/>
            <person name="Alvarado L."/>
            <person name="Arachchi H.M."/>
            <person name="Berlin A.M."/>
            <person name="Chapman S.B."/>
            <person name="Gainer-Dewar J."/>
            <person name="Goldberg J."/>
            <person name="Griggs A."/>
            <person name="Gujja S."/>
            <person name="Hansen M."/>
            <person name="Howarth C."/>
            <person name="Imamovic A."/>
            <person name="Ireland A."/>
            <person name="Larimer J."/>
            <person name="McCowan C."/>
            <person name="Murphy C."/>
            <person name="Pearson M."/>
            <person name="Poon T.W."/>
            <person name="Priest M."/>
            <person name="Roberts A."/>
            <person name="Saif S."/>
            <person name="Shea T."/>
            <person name="Sisk P."/>
            <person name="Sykes S."/>
            <person name="Wortman J."/>
            <person name="Nusbaum C."/>
            <person name="Birren B."/>
        </authorList>
    </citation>
    <scope>NUCLEOTIDE SEQUENCE [LARGE SCALE GENOMIC DNA]</scope>
    <source>
        <strain evidence="3 4">CBS 110553</strain>
    </source>
</reference>
<dbReference type="Proteomes" id="UP000019471">
    <property type="component" value="Unassembled WGS sequence"/>
</dbReference>
<protein>
    <submittedName>
        <fullName evidence="3">Uncharacterized protein</fullName>
    </submittedName>
</protein>
<organism evidence="3 4">
    <name type="scientific">Cladophialophora psammophila CBS 110553</name>
    <dbReference type="NCBI Taxonomy" id="1182543"/>
    <lineage>
        <taxon>Eukaryota</taxon>
        <taxon>Fungi</taxon>
        <taxon>Dikarya</taxon>
        <taxon>Ascomycota</taxon>
        <taxon>Pezizomycotina</taxon>
        <taxon>Eurotiomycetes</taxon>
        <taxon>Chaetothyriomycetidae</taxon>
        <taxon>Chaetothyriales</taxon>
        <taxon>Herpotrichiellaceae</taxon>
        <taxon>Cladophialophora</taxon>
    </lineage>
</organism>
<gene>
    <name evidence="3" type="ORF">A1O5_07967</name>
</gene>
<evidence type="ECO:0000313" key="3">
    <source>
        <dbReference type="EMBL" id="EXJ69032.1"/>
    </source>
</evidence>
<accession>W9WLI7</accession>
<feature type="signal peptide" evidence="2">
    <location>
        <begin position="1"/>
        <end position="18"/>
    </location>
</feature>
<dbReference type="RefSeq" id="XP_007746742.1">
    <property type="nucleotide sequence ID" value="XM_007748552.1"/>
</dbReference>
<dbReference type="AlphaFoldDB" id="W9WLI7"/>
<feature type="region of interest" description="Disordered" evidence="1">
    <location>
        <begin position="20"/>
        <end position="74"/>
    </location>
</feature>
<keyword evidence="2" id="KW-0732">Signal</keyword>
<dbReference type="EMBL" id="AMGX01000012">
    <property type="protein sequence ID" value="EXJ69032.1"/>
    <property type="molecule type" value="Genomic_DNA"/>
</dbReference>
<name>W9WLI7_9EURO</name>
<feature type="chain" id="PRO_5004931402" evidence="2">
    <location>
        <begin position="19"/>
        <end position="74"/>
    </location>
</feature>
<evidence type="ECO:0000256" key="2">
    <source>
        <dbReference type="SAM" id="SignalP"/>
    </source>
</evidence>
<dbReference type="GeneID" id="19192669"/>
<keyword evidence="4" id="KW-1185">Reference proteome</keyword>
<proteinExistence type="predicted"/>
<dbReference type="HOGENOM" id="CLU_2687633_0_0_1"/>
<sequence>MLSYQSVLVFLHWKHLEATWPSGPDADQNCNRDRGDCPVIPGIETKPRQRQKALSVQCHHRPGRNRARRVGEDE</sequence>